<dbReference type="OrthoDB" id="3774142at2759"/>
<accession>A0A6A6ZHW3</accession>
<feature type="region of interest" description="Disordered" evidence="1">
    <location>
        <begin position="1"/>
        <end position="38"/>
    </location>
</feature>
<feature type="compositionally biased region" description="Basic and acidic residues" evidence="1">
    <location>
        <begin position="72"/>
        <end position="89"/>
    </location>
</feature>
<evidence type="ECO:0000313" key="3">
    <source>
        <dbReference type="Proteomes" id="UP000799424"/>
    </source>
</evidence>
<organism evidence="2 3">
    <name type="scientific">Ophiobolus disseminans</name>
    <dbReference type="NCBI Taxonomy" id="1469910"/>
    <lineage>
        <taxon>Eukaryota</taxon>
        <taxon>Fungi</taxon>
        <taxon>Dikarya</taxon>
        <taxon>Ascomycota</taxon>
        <taxon>Pezizomycotina</taxon>
        <taxon>Dothideomycetes</taxon>
        <taxon>Pleosporomycetidae</taxon>
        <taxon>Pleosporales</taxon>
        <taxon>Pleosporineae</taxon>
        <taxon>Phaeosphaeriaceae</taxon>
        <taxon>Ophiobolus</taxon>
    </lineage>
</organism>
<keyword evidence="3" id="KW-1185">Reference proteome</keyword>
<name>A0A6A6ZHW3_9PLEO</name>
<reference evidence="2" key="1">
    <citation type="journal article" date="2020" name="Stud. Mycol.">
        <title>101 Dothideomycetes genomes: a test case for predicting lifestyles and emergence of pathogens.</title>
        <authorList>
            <person name="Haridas S."/>
            <person name="Albert R."/>
            <person name="Binder M."/>
            <person name="Bloem J."/>
            <person name="Labutti K."/>
            <person name="Salamov A."/>
            <person name="Andreopoulos B."/>
            <person name="Baker S."/>
            <person name="Barry K."/>
            <person name="Bills G."/>
            <person name="Bluhm B."/>
            <person name="Cannon C."/>
            <person name="Castanera R."/>
            <person name="Culley D."/>
            <person name="Daum C."/>
            <person name="Ezra D."/>
            <person name="Gonzalez J."/>
            <person name="Henrissat B."/>
            <person name="Kuo A."/>
            <person name="Liang C."/>
            <person name="Lipzen A."/>
            <person name="Lutzoni F."/>
            <person name="Magnuson J."/>
            <person name="Mondo S."/>
            <person name="Nolan M."/>
            <person name="Ohm R."/>
            <person name="Pangilinan J."/>
            <person name="Park H.-J."/>
            <person name="Ramirez L."/>
            <person name="Alfaro M."/>
            <person name="Sun H."/>
            <person name="Tritt A."/>
            <person name="Yoshinaga Y."/>
            <person name="Zwiers L.-H."/>
            <person name="Turgeon B."/>
            <person name="Goodwin S."/>
            <person name="Spatafora J."/>
            <person name="Crous P."/>
            <person name="Grigoriev I."/>
        </authorList>
    </citation>
    <scope>NUCLEOTIDE SEQUENCE</scope>
    <source>
        <strain evidence="2">CBS 113818</strain>
    </source>
</reference>
<dbReference type="EMBL" id="MU006240">
    <property type="protein sequence ID" value="KAF2820566.1"/>
    <property type="molecule type" value="Genomic_DNA"/>
</dbReference>
<evidence type="ECO:0000313" key="2">
    <source>
        <dbReference type="EMBL" id="KAF2820566.1"/>
    </source>
</evidence>
<sequence>MSTQISNANIPRLSPHHTPSRTPQRTHSPRPMGFVSPISDTNIQHEQHLKDKNLLQSAVHYLKNAVTLEPTADEKERERHISDHKHVNDHGGPAAEAQFWEKHRKGSAQGKGKERSAHVSPERHGKQ</sequence>
<protein>
    <submittedName>
        <fullName evidence="2">Uncharacterized protein</fullName>
    </submittedName>
</protein>
<proteinExistence type="predicted"/>
<dbReference type="Proteomes" id="UP000799424">
    <property type="component" value="Unassembled WGS sequence"/>
</dbReference>
<dbReference type="AlphaFoldDB" id="A0A6A6ZHW3"/>
<evidence type="ECO:0000256" key="1">
    <source>
        <dbReference type="SAM" id="MobiDB-lite"/>
    </source>
</evidence>
<feature type="region of interest" description="Disordered" evidence="1">
    <location>
        <begin position="67"/>
        <end position="127"/>
    </location>
</feature>
<feature type="compositionally biased region" description="Basic and acidic residues" evidence="1">
    <location>
        <begin position="111"/>
        <end position="127"/>
    </location>
</feature>
<gene>
    <name evidence="2" type="ORF">CC86DRAFT_374261</name>
</gene>